<accession>A0AAI9CFL7</accession>
<organism evidence="2 3">
    <name type="scientific">Stenotrophomonas maltophilia</name>
    <name type="common">Pseudomonas maltophilia</name>
    <name type="synonym">Xanthomonas maltophilia</name>
    <dbReference type="NCBI Taxonomy" id="40324"/>
    <lineage>
        <taxon>Bacteria</taxon>
        <taxon>Pseudomonadati</taxon>
        <taxon>Pseudomonadota</taxon>
        <taxon>Gammaproteobacteria</taxon>
        <taxon>Lysobacterales</taxon>
        <taxon>Lysobacteraceae</taxon>
        <taxon>Stenotrophomonas</taxon>
        <taxon>Stenotrophomonas maltophilia group</taxon>
    </lineage>
</organism>
<dbReference type="AlphaFoldDB" id="A0AAI9CFL7"/>
<dbReference type="Pfam" id="PF12375">
    <property type="entry name" value="DUF3653"/>
    <property type="match status" value="1"/>
</dbReference>
<dbReference type="EMBL" id="ABLOMU010000096">
    <property type="protein sequence ID" value="EKT4443614.1"/>
    <property type="molecule type" value="Genomic_DNA"/>
</dbReference>
<dbReference type="Proteomes" id="UP001214521">
    <property type="component" value="Unassembled WGS sequence"/>
</dbReference>
<feature type="compositionally biased region" description="Pro residues" evidence="1">
    <location>
        <begin position="106"/>
        <end position="115"/>
    </location>
</feature>
<name>A0AAI9CFL7_STEMA</name>
<gene>
    <name evidence="2" type="ORF">QEK83_004322</name>
</gene>
<evidence type="ECO:0000313" key="3">
    <source>
        <dbReference type="Proteomes" id="UP001214521"/>
    </source>
</evidence>
<evidence type="ECO:0000313" key="2">
    <source>
        <dbReference type="EMBL" id="EKT4443614.1"/>
    </source>
</evidence>
<feature type="region of interest" description="Disordered" evidence="1">
    <location>
        <begin position="92"/>
        <end position="115"/>
    </location>
</feature>
<dbReference type="InterPro" id="IPR021077">
    <property type="entry name" value="Phage_phi-Lf_Orf112"/>
</dbReference>
<sequence length="115" mass="12843">MRDRKLTGPWAGFSFKGGRLVTPEGRELEPQDLAWLSLTAAQAQEWRRLMEGARSSFPGQKSRKPLSYKGSEIVDLQLVVRRRNEARLPRVMAGPDADPVAGVLPIPGPKPRQRV</sequence>
<proteinExistence type="predicted"/>
<protein>
    <submittedName>
        <fullName evidence="2">Uncharacterized protein</fullName>
    </submittedName>
</protein>
<evidence type="ECO:0000256" key="1">
    <source>
        <dbReference type="SAM" id="MobiDB-lite"/>
    </source>
</evidence>
<reference evidence="2" key="1">
    <citation type="submission" date="2022-07" db="EMBL/GenBank/DDBJ databases">
        <authorList>
            <consortium name="Clinical and Environmental Microbiology Branch: Whole genome sequencing antimicrobial resistance pathogens in the healthcare setting"/>
        </authorList>
    </citation>
    <scope>NUCLEOTIDE SEQUENCE</scope>
    <source>
        <strain evidence="2">Stenotrophomonas_maltophilia_2021CK-00905</strain>
    </source>
</reference>
<comment type="caution">
    <text evidence="2">The sequence shown here is derived from an EMBL/GenBank/DDBJ whole genome shotgun (WGS) entry which is preliminary data.</text>
</comment>